<dbReference type="EMBL" id="OM141125">
    <property type="protein sequence ID" value="ULG00215.1"/>
    <property type="molecule type" value="Genomic_DNA"/>
</dbReference>
<dbReference type="RefSeq" id="YP_010773342.1">
    <property type="nucleotide sequence ID" value="NC_074662.1"/>
</dbReference>
<name>A0A9E7C735_9CAUD</name>
<protein>
    <submittedName>
        <fullName evidence="1">Uncharacterized protein</fullName>
    </submittedName>
</protein>
<dbReference type="KEGG" id="vg:80397618"/>
<reference evidence="1" key="1">
    <citation type="submission" date="2022-01" db="EMBL/GenBank/DDBJ databases">
        <authorList>
            <person name="Long X."/>
        </authorList>
    </citation>
    <scope>NUCLEOTIDE SEQUENCE</scope>
</reference>
<evidence type="ECO:0000313" key="2">
    <source>
        <dbReference type="Proteomes" id="UP001055334"/>
    </source>
</evidence>
<evidence type="ECO:0000313" key="1">
    <source>
        <dbReference type="EMBL" id="ULG00215.1"/>
    </source>
</evidence>
<keyword evidence="2" id="KW-1185">Reference proteome</keyword>
<dbReference type="GeneID" id="80397618"/>
<sequence length="204" mass="22660">MSEVKRFDHVNHAHIDDCEHVESSEGAWVTASDYDALAAKLAMAEDAAAKGDAARQQCGGMEMEIQELREKVTELQKELRSRWTYASTQATNCAGCGEYKHTPLRVDWMGGYVCLTCIDKKLEELHDDQAQHSVPEGWMLVECGIWTQEQVDEMQKTVTRFRNSEFVDDRALAMAVADAGQCKAPEISLAELLAAAPGKEVGHE</sequence>
<accession>A0A9E7C735</accession>
<organism evidence="1 2">
    <name type="scientific">Pseudomonas phage PP9W2</name>
    <dbReference type="NCBI Taxonomy" id="2914450"/>
    <lineage>
        <taxon>Viruses</taxon>
        <taxon>Duplodnaviria</taxon>
        <taxon>Heunggongvirae</taxon>
        <taxon>Uroviricota</taxon>
        <taxon>Caudoviricetes</taxon>
        <taxon>Haihevirus</taxon>
        <taxon>Haihevirus PP9W2</taxon>
    </lineage>
</organism>
<proteinExistence type="predicted"/>
<dbReference type="Proteomes" id="UP001055334">
    <property type="component" value="Segment"/>
</dbReference>